<comment type="caution">
    <text evidence="1">The sequence shown here is derived from an EMBL/GenBank/DDBJ whole genome shotgun (WGS) entry which is preliminary data.</text>
</comment>
<accession>A0ABW3FTD0</accession>
<proteinExistence type="predicted"/>
<dbReference type="InterPro" id="IPR011008">
    <property type="entry name" value="Dimeric_a/b-barrel"/>
</dbReference>
<keyword evidence="2" id="KW-1185">Reference proteome</keyword>
<dbReference type="Proteomes" id="UP001597018">
    <property type="component" value="Unassembled WGS sequence"/>
</dbReference>
<name>A0ABW3FTD0_9PSEU</name>
<evidence type="ECO:0000313" key="2">
    <source>
        <dbReference type="Proteomes" id="UP001597018"/>
    </source>
</evidence>
<dbReference type="SUPFAM" id="SSF54909">
    <property type="entry name" value="Dimeric alpha+beta barrel"/>
    <property type="match status" value="1"/>
</dbReference>
<protein>
    <submittedName>
        <fullName evidence="1">Antibiotic biosynthesis monooxygenase</fullName>
    </submittedName>
</protein>
<reference evidence="2" key="1">
    <citation type="journal article" date="2019" name="Int. J. Syst. Evol. Microbiol.">
        <title>The Global Catalogue of Microorganisms (GCM) 10K type strain sequencing project: providing services to taxonomists for standard genome sequencing and annotation.</title>
        <authorList>
            <consortium name="The Broad Institute Genomics Platform"/>
            <consortium name="The Broad Institute Genome Sequencing Center for Infectious Disease"/>
            <person name="Wu L."/>
            <person name="Ma J."/>
        </authorList>
    </citation>
    <scope>NUCLEOTIDE SEQUENCE [LARGE SCALE GENOMIC DNA]</scope>
    <source>
        <strain evidence="2">CCUG 56401</strain>
    </source>
</reference>
<dbReference type="Gene3D" id="3.30.70.100">
    <property type="match status" value="2"/>
</dbReference>
<organism evidence="1 2">
    <name type="scientific">Saccharopolyspora rosea</name>
    <dbReference type="NCBI Taxonomy" id="524884"/>
    <lineage>
        <taxon>Bacteria</taxon>
        <taxon>Bacillati</taxon>
        <taxon>Actinomycetota</taxon>
        <taxon>Actinomycetes</taxon>
        <taxon>Pseudonocardiales</taxon>
        <taxon>Pseudonocardiaceae</taxon>
        <taxon>Saccharopolyspora</taxon>
    </lineage>
</organism>
<sequence>MLADDFPDMTRTDARTALVQTWHLPTADHLRAAVTALADAWREGPWPTPDLLAYTAFTGTREHTLLTYSQWSTPRAGNPGDESEISAHGGLRTTSTSCRFYRHQPGTGSGSREHVPFVVIQLAGPDPERQRDWVDAVLHAHETDPAPAAGLGGIYFHLSDDGTRILHFSEWSGEQAHSDALARPGWGVGSATPEWELLRDYPGFEALSFTPLRREFHVTRP</sequence>
<evidence type="ECO:0000313" key="1">
    <source>
        <dbReference type="EMBL" id="MFD0921586.1"/>
    </source>
</evidence>
<dbReference type="EMBL" id="JBHTIW010000014">
    <property type="protein sequence ID" value="MFD0921586.1"/>
    <property type="molecule type" value="Genomic_DNA"/>
</dbReference>
<dbReference type="RefSeq" id="WP_263247067.1">
    <property type="nucleotide sequence ID" value="NZ_BAABLT010000006.1"/>
</dbReference>
<keyword evidence="1" id="KW-0560">Oxidoreductase</keyword>
<dbReference type="GO" id="GO:0004497">
    <property type="term" value="F:monooxygenase activity"/>
    <property type="evidence" value="ECO:0007669"/>
    <property type="project" value="UniProtKB-KW"/>
</dbReference>
<keyword evidence="1" id="KW-0503">Monooxygenase</keyword>
<gene>
    <name evidence="1" type="ORF">ACFQ16_17720</name>
</gene>